<keyword evidence="1" id="KW-0812">Transmembrane</keyword>
<sequence>MSTVNTRVRRSGRWVAAVGVCVGLNVLVVVVAPVSVYGAAAVASLLSLLWTLEAPQAADVVPTVFYAAAFLVMVQLISGLTAMTAPRRRALVAVIAMLVQLGGWAVLLVQAQA</sequence>
<accession>A0ABW2BXZ4</accession>
<gene>
    <name evidence="2" type="ORF">ACFQGD_12280</name>
</gene>
<feature type="transmembrane region" description="Helical" evidence="1">
    <location>
        <begin position="63"/>
        <end position="83"/>
    </location>
</feature>
<protein>
    <submittedName>
        <fullName evidence="2">Uncharacterized protein</fullName>
    </submittedName>
</protein>
<feature type="transmembrane region" description="Helical" evidence="1">
    <location>
        <begin position="12"/>
        <end position="43"/>
    </location>
</feature>
<keyword evidence="1" id="KW-1133">Transmembrane helix</keyword>
<evidence type="ECO:0000313" key="3">
    <source>
        <dbReference type="Proteomes" id="UP001596337"/>
    </source>
</evidence>
<reference evidence="3" key="1">
    <citation type="journal article" date="2019" name="Int. J. Syst. Evol. Microbiol.">
        <title>The Global Catalogue of Microorganisms (GCM) 10K type strain sequencing project: providing services to taxonomists for standard genome sequencing and annotation.</title>
        <authorList>
            <consortium name="The Broad Institute Genomics Platform"/>
            <consortium name="The Broad Institute Genome Sequencing Center for Infectious Disease"/>
            <person name="Wu L."/>
            <person name="Ma J."/>
        </authorList>
    </citation>
    <scope>NUCLEOTIDE SEQUENCE [LARGE SCALE GENOMIC DNA]</scope>
    <source>
        <strain evidence="3">KCTC 32255</strain>
    </source>
</reference>
<dbReference type="Proteomes" id="UP001596337">
    <property type="component" value="Unassembled WGS sequence"/>
</dbReference>
<proteinExistence type="predicted"/>
<feature type="transmembrane region" description="Helical" evidence="1">
    <location>
        <begin position="90"/>
        <end position="111"/>
    </location>
</feature>
<name>A0ABW2BXZ4_9PSEU</name>
<comment type="caution">
    <text evidence="2">The sequence shown here is derived from an EMBL/GenBank/DDBJ whole genome shotgun (WGS) entry which is preliminary data.</text>
</comment>
<dbReference type="EMBL" id="JBHSXX010000001">
    <property type="protein sequence ID" value="MFC6867926.1"/>
    <property type="molecule type" value="Genomic_DNA"/>
</dbReference>
<evidence type="ECO:0000313" key="2">
    <source>
        <dbReference type="EMBL" id="MFC6867926.1"/>
    </source>
</evidence>
<dbReference type="RefSeq" id="WP_345396180.1">
    <property type="nucleotide sequence ID" value="NZ_BAABLA010000025.1"/>
</dbReference>
<keyword evidence="1" id="KW-0472">Membrane</keyword>
<evidence type="ECO:0000256" key="1">
    <source>
        <dbReference type="SAM" id="Phobius"/>
    </source>
</evidence>
<keyword evidence="3" id="KW-1185">Reference proteome</keyword>
<organism evidence="2 3">
    <name type="scientific">Haloechinothrix salitolerans</name>
    <dbReference type="NCBI Taxonomy" id="926830"/>
    <lineage>
        <taxon>Bacteria</taxon>
        <taxon>Bacillati</taxon>
        <taxon>Actinomycetota</taxon>
        <taxon>Actinomycetes</taxon>
        <taxon>Pseudonocardiales</taxon>
        <taxon>Pseudonocardiaceae</taxon>
        <taxon>Haloechinothrix</taxon>
    </lineage>
</organism>